<dbReference type="InterPro" id="IPR023365">
    <property type="entry name" value="Sortase_dom-sf"/>
</dbReference>
<keyword evidence="4" id="KW-1185">Reference proteome</keyword>
<dbReference type="SUPFAM" id="SSF63817">
    <property type="entry name" value="Sortase"/>
    <property type="match status" value="1"/>
</dbReference>
<dbReference type="Proteomes" id="UP000199068">
    <property type="component" value="Unassembled WGS sequence"/>
</dbReference>
<evidence type="ECO:0000256" key="1">
    <source>
        <dbReference type="ARBA" id="ARBA00022801"/>
    </source>
</evidence>
<dbReference type="AlphaFoldDB" id="A0A1G9IMC8"/>
<dbReference type="CDD" id="cd06166">
    <property type="entry name" value="Sortase_D_2"/>
    <property type="match status" value="1"/>
</dbReference>
<dbReference type="PROSITE" id="PS51257">
    <property type="entry name" value="PROKAR_LIPOPROTEIN"/>
    <property type="match status" value="1"/>
</dbReference>
<dbReference type="EMBL" id="FNGW01000001">
    <property type="protein sequence ID" value="SDL26297.1"/>
    <property type="molecule type" value="Genomic_DNA"/>
</dbReference>
<organism evidence="3 4">
    <name type="scientific">Romboutsia lituseburensis DSM 797</name>
    <dbReference type="NCBI Taxonomy" id="1121325"/>
    <lineage>
        <taxon>Bacteria</taxon>
        <taxon>Bacillati</taxon>
        <taxon>Bacillota</taxon>
        <taxon>Clostridia</taxon>
        <taxon>Peptostreptococcales</taxon>
        <taxon>Peptostreptococcaceae</taxon>
        <taxon>Romboutsia</taxon>
    </lineage>
</organism>
<dbReference type="STRING" id="1121325.SAMN04515677_101307"/>
<name>A0A1G9IMC8_9FIRM</name>
<feature type="active site" description="Acyl-thioester intermediate" evidence="2">
    <location>
        <position position="180"/>
    </location>
</feature>
<accession>A0A1G9IMC8</accession>
<gene>
    <name evidence="3" type="ORF">SAMN04515677_101307</name>
</gene>
<dbReference type="InterPro" id="IPR005754">
    <property type="entry name" value="Sortase"/>
</dbReference>
<dbReference type="NCBIfam" id="TIGR01076">
    <property type="entry name" value="sortase_fam"/>
    <property type="match status" value="1"/>
</dbReference>
<sequence length="195" mass="22024">MKSKHRKIIGITLIVLGCCIVGVRVGGKYLFEQSSKQEVNEFLEKDIPTIDTKKNQSVKEIYKDIKPGDKIGVIEIKDLGVQHIIVEDTQEAQIKKNVGHFIETSMPGQFGNFSLAGHRNNLYNEVFKGLADVEIGTEIVIKALNGEFKYQIYKKEVIEPDNFDVLSQDYGKKEMTIITCTKDGKKRVCVKAKMI</sequence>
<reference evidence="3 4" key="1">
    <citation type="submission" date="2016-10" db="EMBL/GenBank/DDBJ databases">
        <authorList>
            <person name="de Groot N.N."/>
        </authorList>
    </citation>
    <scope>NUCLEOTIDE SEQUENCE [LARGE SCALE GENOMIC DNA]</scope>
    <source>
        <strain evidence="3 4">DSM 797</strain>
    </source>
</reference>
<dbReference type="InterPro" id="IPR042000">
    <property type="entry name" value="Sortase_D_2"/>
</dbReference>
<dbReference type="GO" id="GO:0016787">
    <property type="term" value="F:hydrolase activity"/>
    <property type="evidence" value="ECO:0007669"/>
    <property type="project" value="UniProtKB-KW"/>
</dbReference>
<keyword evidence="1" id="KW-0378">Hydrolase</keyword>
<evidence type="ECO:0000313" key="3">
    <source>
        <dbReference type="EMBL" id="SDL26297.1"/>
    </source>
</evidence>
<evidence type="ECO:0000313" key="4">
    <source>
        <dbReference type="Proteomes" id="UP000199068"/>
    </source>
</evidence>
<proteinExistence type="predicted"/>
<protein>
    <submittedName>
        <fullName evidence="3">Sortase A</fullName>
    </submittedName>
</protein>
<feature type="active site" description="Proton donor/acceptor" evidence="2">
    <location>
        <position position="118"/>
    </location>
</feature>
<evidence type="ECO:0000256" key="2">
    <source>
        <dbReference type="PIRSR" id="PIRSR605754-1"/>
    </source>
</evidence>
<dbReference type="Gene3D" id="2.40.260.10">
    <property type="entry name" value="Sortase"/>
    <property type="match status" value="1"/>
</dbReference>
<dbReference type="Pfam" id="PF04203">
    <property type="entry name" value="Sortase"/>
    <property type="match status" value="1"/>
</dbReference>